<proteinExistence type="predicted"/>
<gene>
    <name evidence="4" type="ORF">D2E24_0492</name>
</gene>
<dbReference type="GO" id="GO:0003810">
    <property type="term" value="F:protein-glutamine gamma-glutamyltransferase activity"/>
    <property type="evidence" value="ECO:0007669"/>
    <property type="project" value="InterPro"/>
</dbReference>
<keyword evidence="2" id="KW-1133">Transmembrane helix</keyword>
<keyword evidence="5" id="KW-1185">Reference proteome</keyword>
<keyword evidence="2" id="KW-0472">Membrane</keyword>
<dbReference type="RefSeq" id="WP_125967769.1">
    <property type="nucleotide sequence ID" value="NZ_QXGK01000003.1"/>
</dbReference>
<organism evidence="4 5">
    <name type="scientific">Bifidobacterium samirii</name>
    <dbReference type="NCBI Taxonomy" id="2306974"/>
    <lineage>
        <taxon>Bacteria</taxon>
        <taxon>Bacillati</taxon>
        <taxon>Actinomycetota</taxon>
        <taxon>Actinomycetes</taxon>
        <taxon>Bifidobacteriales</taxon>
        <taxon>Bifidobacteriaceae</taxon>
        <taxon>Bifidobacterium</taxon>
    </lineage>
</organism>
<dbReference type="Proteomes" id="UP000287470">
    <property type="component" value="Unassembled WGS sequence"/>
</dbReference>
<feature type="region of interest" description="Disordered" evidence="1">
    <location>
        <begin position="408"/>
        <end position="444"/>
    </location>
</feature>
<evidence type="ECO:0000256" key="1">
    <source>
        <dbReference type="SAM" id="MobiDB-lite"/>
    </source>
</evidence>
<dbReference type="PANTHER" id="PTHR35902:SF3">
    <property type="entry name" value="NPCBM-ASSOCIATED, NEW3 DOMAIN OF ALPHA-GALACTOSIDASE"/>
    <property type="match status" value="1"/>
</dbReference>
<accession>A0A430FW25</accession>
<evidence type="ECO:0000256" key="2">
    <source>
        <dbReference type="SAM" id="Phobius"/>
    </source>
</evidence>
<dbReference type="PROSITE" id="PS51257">
    <property type="entry name" value="PROKAR_LIPOPROTEIN"/>
    <property type="match status" value="1"/>
</dbReference>
<feature type="region of interest" description="Disordered" evidence="1">
    <location>
        <begin position="83"/>
        <end position="109"/>
    </location>
</feature>
<reference evidence="4 5" key="1">
    <citation type="submission" date="2018-09" db="EMBL/GenBank/DDBJ databases">
        <title>Characterization of the phylogenetic diversity of five novel species belonging to the genus Bifidobacterium.</title>
        <authorList>
            <person name="Lugli G.A."/>
            <person name="Duranti S."/>
            <person name="Milani C."/>
        </authorList>
    </citation>
    <scope>NUCLEOTIDE SEQUENCE [LARGE SCALE GENOMIC DNA]</scope>
    <source>
        <strain evidence="4 5">2033B</strain>
    </source>
</reference>
<evidence type="ECO:0000313" key="5">
    <source>
        <dbReference type="Proteomes" id="UP000287470"/>
    </source>
</evidence>
<evidence type="ECO:0000313" key="4">
    <source>
        <dbReference type="EMBL" id="RSX58132.1"/>
    </source>
</evidence>
<feature type="transmembrane region" description="Helical" evidence="2">
    <location>
        <begin position="360"/>
        <end position="381"/>
    </location>
</feature>
<dbReference type="OrthoDB" id="1704454at2"/>
<comment type="caution">
    <text evidence="4">The sequence shown here is derived from an EMBL/GenBank/DDBJ whole genome shotgun (WGS) entry which is preliminary data.</text>
</comment>
<dbReference type="Gene3D" id="2.60.40.10">
    <property type="entry name" value="Immunoglobulins"/>
    <property type="match status" value="1"/>
</dbReference>
<dbReference type="PANTHER" id="PTHR35902">
    <property type="entry name" value="S-LAYER DOMAIN-LIKE PROTEIN-RELATED"/>
    <property type="match status" value="1"/>
</dbReference>
<dbReference type="SUPFAM" id="SSF49309">
    <property type="entry name" value="Transglutaminase, two C-terminal domains"/>
    <property type="match status" value="1"/>
</dbReference>
<keyword evidence="2" id="KW-0812">Transmembrane</keyword>
<dbReference type="EMBL" id="QXGK01000003">
    <property type="protein sequence ID" value="RSX58132.1"/>
    <property type="molecule type" value="Genomic_DNA"/>
</dbReference>
<evidence type="ECO:0000256" key="3">
    <source>
        <dbReference type="SAM" id="SignalP"/>
    </source>
</evidence>
<dbReference type="InterPro" id="IPR036238">
    <property type="entry name" value="Transglutaminase_C_sf"/>
</dbReference>
<dbReference type="InterPro" id="IPR013783">
    <property type="entry name" value="Ig-like_fold"/>
</dbReference>
<feature type="signal peptide" evidence="3">
    <location>
        <begin position="1"/>
        <end position="39"/>
    </location>
</feature>
<name>A0A430FW25_9BIFI</name>
<feature type="compositionally biased region" description="Low complexity" evidence="1">
    <location>
        <begin position="408"/>
        <end position="426"/>
    </location>
</feature>
<sequence length="444" mass="45084">MTNGEKKTTKGRLRAAAAACIAVPALLIACAAPAAYAMAGGTTGTVTDEDGTTTSAQTAGAAAGTTDDAQTAAAGGGALADRNLDVDAGNGNAARPAVDGDDPDTPDPVAGPVPNIIITNFTYGDGSVAAGSDFTLSFTFQNMGKVAVDNLVVTVDGGESFAIAGGTNTFYFDSLGAGWAMTQSVPMQALSTATSGAQGVTVSFKYEYVDAGSRSSSSSDIKISVPVSQPDRFELKDPVQPDMPMVGQETTVTMEYVNKGKGGISNVEASIEGDGVDTTMRTQYVGNVASGATGAIGFAFTPLSTDPTDVTLRITYEDSDGKTQTKEFPITIQAQEASVDPGFDDNIVVPDDTEQTGVAWWVWAIVAVVAIAAVVLIVTLVRRRRKAKQAKEDDEDWADWAVPTAGTAAAAGAAGPAAADVPSGAGETTQPIVGLPSAGDEGRA</sequence>
<protein>
    <submittedName>
        <fullName evidence="4">ABC transporter permease</fullName>
    </submittedName>
</protein>
<dbReference type="GO" id="GO:0005975">
    <property type="term" value="P:carbohydrate metabolic process"/>
    <property type="evidence" value="ECO:0007669"/>
    <property type="project" value="UniProtKB-ARBA"/>
</dbReference>
<keyword evidence="3" id="KW-0732">Signal</keyword>
<dbReference type="AlphaFoldDB" id="A0A430FW25"/>
<feature type="chain" id="PRO_5039341330" evidence="3">
    <location>
        <begin position="40"/>
        <end position="444"/>
    </location>
</feature>